<dbReference type="Proteomes" id="UP000014909">
    <property type="component" value="Chromosome"/>
</dbReference>
<reference evidence="1 2" key="1">
    <citation type="journal article" date="2013" name="Genome Biol. Evol.">
        <title>Genomic Diversity of "Deep Ecotype" Alteromonas macleodii Isolates: Evidence for Pan-Mediterranean Clonal Frames.</title>
        <authorList>
            <person name="Lopez-Perez M."/>
            <person name="Gonzaga A."/>
            <person name="Rodriguez-Valera F."/>
        </authorList>
    </citation>
    <scope>NUCLEOTIDE SEQUENCE [LARGE SCALE GENOMIC DNA]</scope>
    <source>
        <strain evidence="2">'English Channel 615'</strain>
    </source>
</reference>
<protein>
    <recommendedName>
        <fullName evidence="3">Glycosyltransferase</fullName>
    </recommendedName>
</protein>
<dbReference type="EMBL" id="CP004846">
    <property type="protein sequence ID" value="AGP79269.1"/>
    <property type="molecule type" value="Genomic_DNA"/>
</dbReference>
<evidence type="ECO:0000313" key="1">
    <source>
        <dbReference type="EMBL" id="AGP79269.1"/>
    </source>
</evidence>
<sequence>MSKHVLIVSPIPSHPQFQGNSARIYRLNRMFQLCGYQVHFLYFGMEGLSDEQRRAMEAQWDYFHFVQPNGPAAEPAFGDYFDIDDWYDDRVSDVVDKLSQQWNFDVCVANYVWFSKVLDVLPSSTQKVIDTHDVFGDRHIVAKEAGLEPVWFYTTKELEAYALERADLVLAIQDEEKAYFESITQTRVEVMGYVVPHQPIVTNKNDKITIGYIGSGNPFNIESLRVFQQEVMANPELMQRFTFLLGGTVCKTFSPMNEIFDIIGLVDNLDDFYRQIDIAINPMVGGTGLKIKSLEALSYGKALLATEDAMVGISTLDSYQQASSIGVMVENLKNLDSSRYELLSKNSKDVFDNYNAEHISNFLNLFG</sequence>
<dbReference type="BioCyc" id="AMAC1300253:G12YX-2915-MONOMER"/>
<organism evidence="1 2">
    <name type="scientific">Alteromonas mediterranea 615</name>
    <dbReference type="NCBI Taxonomy" id="1300253"/>
    <lineage>
        <taxon>Bacteria</taxon>
        <taxon>Pseudomonadati</taxon>
        <taxon>Pseudomonadota</taxon>
        <taxon>Gammaproteobacteria</taxon>
        <taxon>Alteromonadales</taxon>
        <taxon>Alteromonadaceae</taxon>
        <taxon>Alteromonas/Salinimonas group</taxon>
        <taxon>Alteromonas</taxon>
    </lineage>
</organism>
<proteinExistence type="predicted"/>
<dbReference type="AlphaFoldDB" id="S5AIS7"/>
<evidence type="ECO:0000313" key="2">
    <source>
        <dbReference type="Proteomes" id="UP000014909"/>
    </source>
</evidence>
<dbReference type="PATRIC" id="fig|1300253.3.peg.3814"/>
<dbReference type="HOGENOM" id="CLU_028014_5_0_6"/>
<dbReference type="Pfam" id="PF13692">
    <property type="entry name" value="Glyco_trans_1_4"/>
    <property type="match status" value="1"/>
</dbReference>
<name>S5AIS7_9ALTE</name>
<dbReference type="SUPFAM" id="SSF53756">
    <property type="entry name" value="UDP-Glycosyltransferase/glycogen phosphorylase"/>
    <property type="match status" value="1"/>
</dbReference>
<accession>S5AIS7</accession>
<gene>
    <name evidence="1" type="ORF">I633_18205</name>
</gene>
<dbReference type="KEGG" id="amh:I633_18205"/>
<evidence type="ECO:0008006" key="3">
    <source>
        <dbReference type="Google" id="ProtNLM"/>
    </source>
</evidence>